<evidence type="ECO:0000256" key="5">
    <source>
        <dbReference type="ARBA" id="ARBA00022759"/>
    </source>
</evidence>
<evidence type="ECO:0000256" key="7">
    <source>
        <dbReference type="ARBA" id="ARBA00022918"/>
    </source>
</evidence>
<dbReference type="EMBL" id="JAUUTY010000002">
    <property type="protein sequence ID" value="KAK1681016.1"/>
    <property type="molecule type" value="Genomic_DNA"/>
</dbReference>
<dbReference type="InterPro" id="IPR043502">
    <property type="entry name" value="DNA/RNA_pol_sf"/>
</dbReference>
<name>A0AAD8WWF0_LOLMU</name>
<dbReference type="InterPro" id="IPR000477">
    <property type="entry name" value="RT_dom"/>
</dbReference>
<feature type="domain" description="Reverse transcriptase" evidence="9">
    <location>
        <begin position="1633"/>
        <end position="1728"/>
    </location>
</feature>
<sequence length="2186" mass="246977">MCLSGGAHRHDVRKIPIWRQQGRILPSRSSDLVGIFSGRLQLFVDRREFSSTYFVDNKASGKLAKIFSNTSFESSADSFISSDSDSVDSFNFIDKSAAIGKVFTTLYDGVTSPDKNQCTKYHQIYVVEGAGTSDPPTSEAFDELGNPYVDPADLRHGLGTKYPGSTTRARVQLPQSAWDRAAKAMDGSEPMTNTATVQELQAYQYRLARKARPSNRAQKVISRQVFMAEKMPPPTVEYLNWSGQDIGFTIADHPQQVPRPGQSALILPAVIAGFDVSRVFIDGGSSLNLMYADTLRKMNISLANLKPTDTRFHGITPEKPSYPLGKINLDVQFGTRENYRIENLEFEVVDFPSQYHALLGRPAYARFMAVPHYTYLLWRLPGPKGPITIKGSFALADKCDKDFHRLSETFGMQAEYAAPRLTDYDVLPEESALVEFLREHWKIFAWCPADMPGVPRELAEHHLNLDPLARPVKQPLRRFSEPSRKAMLSEIDRLKDAGFIREISTEATWVANPVMVPKKHTIVLRMCVDFTCLNKHCPKDHFPLPRIDQIIDSTAGCERLSFLDAYSGYNQIRLKEEDEAKTAFITPYGVFCYKTMPFGLKNAGATYQRMMQKCLATQIGKNVQVYIDDVVITSKKGSTLIEDLKETFDNLDKFCLKLNPTKCSFGVPAGELLGFLVSARGIEANPEKIQAIVTMRKPTKLKEIQQLTGRVAALSRFVARLGEKALPFYALIKQGEKFQWNEEADRAFENLKRAISTPPILVAPKEKEPLLLYIAATPQVVSTALVVEREEEDDGGSQKGKKRGATVGPDHRAARPMAWPRHPMAPQPLSPPFLRVLLRPENLSHREDLTKGYSRLCGAENTREKRALRRAGIRRGNSLPEGEIDAIAIVIERDIISIIIIIISTIYTAITTAAPRHRCSNSVADACKGYNHNESFIETACQHLLLLVGFDTLIYRKYYDTPPILVGHQDYFLAPLPGSEALLRSSLQFLFGKSTTTATVVDEAPGEEVVPYKIPMKIIERVMDNRYEGDGTVHPGDHLLFLHELCGLFKCAGISMNEVRKKLFTISLSGKAAHWYKLLKNGDSIDWEDIVPLFYSKFYPPNKTLLDTSCSGSFTRNKEEFKRDLLDRIQENTEGWENDKDRESGIIYDYKCIEAFMDTDKFCNMSATYGLDSQVVANLYKAFASHYELPKKNFDKYHEPYKDKVDSSVNKCVVVETVDNVIPEAYIEKTPFPAKMKEYSVISSAVNKSEKKPKEPEEQIKIEPVVAIVKDLVTENVEDGHIIFCEDASNIVSHPNKSKQVSVPMLSVRIGDHCYYGLCDIGASVSAIPYELYTEIMHEIGSCELEDIDVVIHLANRETISPIGIVRDVEVLCGKIKYPADFLVLGSAANCKKEKILTRFAGEPYEFNFSKFTKTPYKADLPSNDFKMEQCASIVLVPNNPLQQHLENSESEAFRKERDELEEIFLRQPILKHDLPVEDLGTTPPPKEDPVFDLKPLPDNLKYAHIDEKKIYPVIISSKLSEIEEERLLEILKKHRGAIGYTLDDLKGISPSICQHAINMEEDAKPVVEHQRRLIPKMKEVVRNEVLKLLEAGIIYPIADSRWVSPVHCVPKKGGMTVVPNDNDELIPQRIVVGYRMCIDFRKVNKVTKKDHYPLPFIDQMLERLSKNTHFCFLDGYSGFSQIAVKAKDQEKTTFTCPYGTYAYRRMPFGLCNAPATFQRCMSAIFHGFCESIVERCEETNLVLNWEKCHFMVNEGIVLGHKISERGIEVDRAKVEAIEKMPYPRDVKGIRSVLGHAGFYRRFIKDFSKISKPLTNLLQKDVPFVFDDDCKEAFETLKKALTTAPVVEPPDWNLPFEIMCDASDFVVGAVLGQRVDKKLNVIHYASKTLDAAQRNYATTEKELLAVVFACDKFRPYIVDSKVTIHTDHAAIRYLMTKKDAKPRLIRWVLLLQEFDLHIIDRKGADNPVADNLSRLENIAYDPVPVNDSFPNEQLAVIKVSSRESPCTMASNNKDKEPLKEDIQDPELKKEDAREDEEEVEEAPQEHQQATVASIGVISNPSNVKRSARIATGGAVPRHYLAPRTSSPSHYNPYRNLIYDRQTERTPKVVLPSNWDINRSDNAGEMKSEAEGWGNNSKSWDSPPDMIMSRVEHNSEMIRNLTYEIEGLQELVRKLVEKNPSPSSPKE</sequence>
<dbReference type="PANTHER" id="PTHR37984:SF5">
    <property type="entry name" value="PROTEIN NYNRIN-LIKE"/>
    <property type="match status" value="1"/>
</dbReference>
<dbReference type="FunFam" id="3.30.70.270:FF:000020">
    <property type="entry name" value="Transposon Tf2-6 polyprotein-like Protein"/>
    <property type="match status" value="1"/>
</dbReference>
<feature type="region of interest" description="Disordered" evidence="8">
    <location>
        <begin position="788"/>
        <end position="811"/>
    </location>
</feature>
<keyword evidence="6" id="KW-0378">Hydrolase</keyword>
<dbReference type="EC" id="2.7.7.49" evidence="1"/>
<dbReference type="Pfam" id="PF17917">
    <property type="entry name" value="RT_RNaseH"/>
    <property type="match status" value="1"/>
</dbReference>
<reference evidence="11" key="1">
    <citation type="submission" date="2023-07" db="EMBL/GenBank/DDBJ databases">
        <title>A chromosome-level genome assembly of Lolium multiflorum.</title>
        <authorList>
            <person name="Chen Y."/>
            <person name="Copetti D."/>
            <person name="Kolliker R."/>
            <person name="Studer B."/>
        </authorList>
    </citation>
    <scope>NUCLEOTIDE SEQUENCE</scope>
    <source>
        <strain evidence="11">02402/16</strain>
        <tissue evidence="11">Leaf</tissue>
    </source>
</reference>
<evidence type="ECO:0000259" key="10">
    <source>
        <dbReference type="Pfam" id="PF17917"/>
    </source>
</evidence>
<dbReference type="GO" id="GO:0003964">
    <property type="term" value="F:RNA-directed DNA polymerase activity"/>
    <property type="evidence" value="ECO:0007669"/>
    <property type="project" value="UniProtKB-KW"/>
</dbReference>
<evidence type="ECO:0000256" key="3">
    <source>
        <dbReference type="ARBA" id="ARBA00022695"/>
    </source>
</evidence>
<dbReference type="InterPro" id="IPR043128">
    <property type="entry name" value="Rev_trsase/Diguanyl_cyclase"/>
</dbReference>
<dbReference type="InterPro" id="IPR041373">
    <property type="entry name" value="RT_RNaseH"/>
</dbReference>
<dbReference type="PANTHER" id="PTHR37984">
    <property type="entry name" value="PROTEIN CBG26694"/>
    <property type="match status" value="1"/>
</dbReference>
<comment type="caution">
    <text evidence="11">The sequence shown here is derived from an EMBL/GenBank/DDBJ whole genome shotgun (WGS) entry which is preliminary data.</text>
</comment>
<organism evidence="11 12">
    <name type="scientific">Lolium multiflorum</name>
    <name type="common">Italian ryegrass</name>
    <name type="synonym">Lolium perenne subsp. multiflorum</name>
    <dbReference type="NCBI Taxonomy" id="4521"/>
    <lineage>
        <taxon>Eukaryota</taxon>
        <taxon>Viridiplantae</taxon>
        <taxon>Streptophyta</taxon>
        <taxon>Embryophyta</taxon>
        <taxon>Tracheophyta</taxon>
        <taxon>Spermatophyta</taxon>
        <taxon>Magnoliopsida</taxon>
        <taxon>Liliopsida</taxon>
        <taxon>Poales</taxon>
        <taxon>Poaceae</taxon>
        <taxon>BOP clade</taxon>
        <taxon>Pooideae</taxon>
        <taxon>Poodae</taxon>
        <taxon>Poeae</taxon>
        <taxon>Poeae Chloroplast Group 2 (Poeae type)</taxon>
        <taxon>Loliodinae</taxon>
        <taxon>Loliinae</taxon>
        <taxon>Lolium</taxon>
    </lineage>
</organism>
<dbReference type="InterPro" id="IPR050951">
    <property type="entry name" value="Retrovirus_Pol_polyprotein"/>
</dbReference>
<dbReference type="InterPro" id="IPR021109">
    <property type="entry name" value="Peptidase_aspartic_dom_sf"/>
</dbReference>
<keyword evidence="5" id="KW-0255">Endonuclease</keyword>
<evidence type="ECO:0000313" key="12">
    <source>
        <dbReference type="Proteomes" id="UP001231189"/>
    </source>
</evidence>
<dbReference type="Gene3D" id="3.30.70.270">
    <property type="match status" value="5"/>
</dbReference>
<protein>
    <recommendedName>
        <fullName evidence="1">RNA-directed DNA polymerase</fullName>
        <ecNumber evidence="1">2.7.7.49</ecNumber>
    </recommendedName>
</protein>
<keyword evidence="3" id="KW-0548">Nucleotidyltransferase</keyword>
<proteinExistence type="predicted"/>
<feature type="compositionally biased region" description="Polar residues" evidence="8">
    <location>
        <begin position="2002"/>
        <end position="2011"/>
    </location>
</feature>
<evidence type="ECO:0000256" key="8">
    <source>
        <dbReference type="SAM" id="MobiDB-lite"/>
    </source>
</evidence>
<dbReference type="FunFam" id="3.30.70.270:FF:000026">
    <property type="entry name" value="Transposon Ty3-G Gag-Pol polyprotein"/>
    <property type="match status" value="1"/>
</dbReference>
<evidence type="ECO:0000256" key="4">
    <source>
        <dbReference type="ARBA" id="ARBA00022722"/>
    </source>
</evidence>
<feature type="compositionally biased region" description="Basic and acidic residues" evidence="8">
    <location>
        <begin position="2012"/>
        <end position="2032"/>
    </location>
</feature>
<evidence type="ECO:0000259" key="9">
    <source>
        <dbReference type="Pfam" id="PF00078"/>
    </source>
</evidence>
<dbReference type="SUPFAM" id="SSF56672">
    <property type="entry name" value="DNA/RNA polymerases"/>
    <property type="match status" value="2"/>
</dbReference>
<keyword evidence="12" id="KW-1185">Reference proteome</keyword>
<dbReference type="Proteomes" id="UP001231189">
    <property type="component" value="Unassembled WGS sequence"/>
</dbReference>
<evidence type="ECO:0000256" key="2">
    <source>
        <dbReference type="ARBA" id="ARBA00022679"/>
    </source>
</evidence>
<feature type="region of interest" description="Disordered" evidence="8">
    <location>
        <begin position="2002"/>
        <end position="2048"/>
    </location>
</feature>
<gene>
    <name evidence="11" type="ORF">QYE76_041864</name>
</gene>
<keyword evidence="2" id="KW-0808">Transferase</keyword>
<dbReference type="Gene3D" id="3.10.10.10">
    <property type="entry name" value="HIV Type 1 Reverse Transcriptase, subunit A, domain 1"/>
    <property type="match status" value="2"/>
</dbReference>
<dbReference type="GO" id="GO:0004519">
    <property type="term" value="F:endonuclease activity"/>
    <property type="evidence" value="ECO:0007669"/>
    <property type="project" value="UniProtKB-KW"/>
</dbReference>
<evidence type="ECO:0000313" key="11">
    <source>
        <dbReference type="EMBL" id="KAK1681016.1"/>
    </source>
</evidence>
<evidence type="ECO:0000256" key="1">
    <source>
        <dbReference type="ARBA" id="ARBA00012493"/>
    </source>
</evidence>
<feature type="compositionally biased region" description="Acidic residues" evidence="8">
    <location>
        <begin position="2033"/>
        <end position="2042"/>
    </location>
</feature>
<evidence type="ECO:0000256" key="6">
    <source>
        <dbReference type="ARBA" id="ARBA00022801"/>
    </source>
</evidence>
<dbReference type="GO" id="GO:0016787">
    <property type="term" value="F:hydrolase activity"/>
    <property type="evidence" value="ECO:0007669"/>
    <property type="project" value="UniProtKB-KW"/>
</dbReference>
<accession>A0AAD8WWF0</accession>
<dbReference type="CDD" id="cd01647">
    <property type="entry name" value="RT_LTR"/>
    <property type="match status" value="2"/>
</dbReference>
<dbReference type="CDD" id="cd00303">
    <property type="entry name" value="retropepsin_like"/>
    <property type="match status" value="2"/>
</dbReference>
<keyword evidence="7" id="KW-0695">RNA-directed DNA polymerase</keyword>
<dbReference type="Gene3D" id="2.40.70.10">
    <property type="entry name" value="Acid Proteases"/>
    <property type="match status" value="2"/>
</dbReference>
<dbReference type="CDD" id="cd09274">
    <property type="entry name" value="RNase_HI_RT_Ty3"/>
    <property type="match status" value="1"/>
</dbReference>
<keyword evidence="4" id="KW-0540">Nuclease</keyword>
<dbReference type="Pfam" id="PF00078">
    <property type="entry name" value="RVT_1"/>
    <property type="match status" value="2"/>
</dbReference>
<feature type="domain" description="Reverse transcriptase RNase H-like" evidence="10">
    <location>
        <begin position="1851"/>
        <end position="1954"/>
    </location>
</feature>
<dbReference type="FunFam" id="3.10.20.370:FF:000001">
    <property type="entry name" value="Retrovirus-related Pol polyprotein from transposon 17.6-like protein"/>
    <property type="match status" value="1"/>
</dbReference>
<feature type="domain" description="Reverse transcriptase" evidence="9">
    <location>
        <begin position="517"/>
        <end position="675"/>
    </location>
</feature>
<feature type="region of interest" description="Disordered" evidence="8">
    <location>
        <begin position="2125"/>
        <end position="2144"/>
    </location>
</feature>